<protein>
    <recommendedName>
        <fullName evidence="10">intramembrane prenyl-peptidase Rce1</fullName>
        <ecNumber evidence="10">3.4.26.1</ecNumber>
    </recommendedName>
</protein>
<feature type="domain" description="CAAX prenyl protease 2/Lysostaphin resistance protein A-like" evidence="12">
    <location>
        <begin position="161"/>
        <end position="276"/>
    </location>
</feature>
<keyword evidence="5" id="KW-0378">Hydrolase</keyword>
<evidence type="ECO:0000256" key="1">
    <source>
        <dbReference type="ARBA" id="ARBA00004477"/>
    </source>
</evidence>
<evidence type="ECO:0000313" key="13">
    <source>
        <dbReference type="EMBL" id="OQN99914.1"/>
    </source>
</evidence>
<feature type="transmembrane region" description="Helical" evidence="11">
    <location>
        <begin position="120"/>
        <end position="141"/>
    </location>
</feature>
<dbReference type="GO" id="GO:0005789">
    <property type="term" value="C:endoplasmic reticulum membrane"/>
    <property type="evidence" value="ECO:0007669"/>
    <property type="project" value="UniProtKB-SubCell"/>
</dbReference>
<evidence type="ECO:0000256" key="8">
    <source>
        <dbReference type="ARBA" id="ARBA00023136"/>
    </source>
</evidence>
<comment type="catalytic activity">
    <reaction evidence="9">
        <text>Hydrolyzes the peptide bond -P2-(S-farnesyl or geranylgeranyl)C-P1'-P2'-P3'-COOH where P1' and P2' are amino acids with aliphatic sidechains and P3' is any C-terminal residue.</text>
        <dbReference type="EC" id="3.4.26.1"/>
    </reaction>
</comment>
<feature type="transmembrane region" description="Helical" evidence="11">
    <location>
        <begin position="196"/>
        <end position="213"/>
    </location>
</feature>
<dbReference type="AlphaFoldDB" id="A0A1V8SL74"/>
<dbReference type="PANTHER" id="PTHR13046">
    <property type="entry name" value="PROTEASE U48 CAAX PRENYL PROTEASE RCE1"/>
    <property type="match status" value="1"/>
</dbReference>
<keyword evidence="6" id="KW-0256">Endoplasmic reticulum</keyword>
<dbReference type="GO" id="GO:0071586">
    <property type="term" value="P:CAAX-box protein processing"/>
    <property type="evidence" value="ECO:0007669"/>
    <property type="project" value="InterPro"/>
</dbReference>
<evidence type="ECO:0000259" key="12">
    <source>
        <dbReference type="Pfam" id="PF02517"/>
    </source>
</evidence>
<dbReference type="FunCoup" id="A0A1V8SL74">
    <property type="interactions" value="541"/>
</dbReference>
<comment type="caution">
    <text evidence="13">The sequence shown here is derived from an EMBL/GenBank/DDBJ whole genome shotgun (WGS) entry which is preliminary data.</text>
</comment>
<dbReference type="InParanoid" id="A0A1V8SL74"/>
<comment type="subcellular location">
    <subcellularLocation>
        <location evidence="1">Endoplasmic reticulum membrane</location>
        <topology evidence="1">Multi-pass membrane protein</topology>
    </subcellularLocation>
</comment>
<keyword evidence="14" id="KW-1185">Reference proteome</keyword>
<evidence type="ECO:0000256" key="11">
    <source>
        <dbReference type="SAM" id="Phobius"/>
    </source>
</evidence>
<accession>A0A1V8SL74</accession>
<feature type="transmembrane region" description="Helical" evidence="11">
    <location>
        <begin position="233"/>
        <end position="258"/>
    </location>
</feature>
<dbReference type="Proteomes" id="UP000192596">
    <property type="component" value="Unassembled WGS sequence"/>
</dbReference>
<dbReference type="EC" id="3.4.26.1" evidence="10"/>
<feature type="transmembrane region" description="Helical" evidence="11">
    <location>
        <begin position="355"/>
        <end position="373"/>
    </location>
</feature>
<keyword evidence="4 11" id="KW-0812">Transmembrane</keyword>
<dbReference type="GO" id="GO:0004222">
    <property type="term" value="F:metalloendopeptidase activity"/>
    <property type="evidence" value="ECO:0007669"/>
    <property type="project" value="InterPro"/>
</dbReference>
<evidence type="ECO:0000256" key="9">
    <source>
        <dbReference type="ARBA" id="ARBA00047280"/>
    </source>
</evidence>
<dbReference type="InterPro" id="IPR039731">
    <property type="entry name" value="Rce1"/>
</dbReference>
<reference evidence="14" key="1">
    <citation type="submission" date="2017-03" db="EMBL/GenBank/DDBJ databases">
        <title>Genomes of endolithic fungi from Antarctica.</title>
        <authorList>
            <person name="Coleine C."/>
            <person name="Masonjones S."/>
            <person name="Stajich J.E."/>
        </authorList>
    </citation>
    <scope>NUCLEOTIDE SEQUENCE [LARGE SCALE GENOMIC DNA]</scope>
    <source>
        <strain evidence="14">CCFEE 5527</strain>
    </source>
</reference>
<keyword evidence="8 11" id="KW-0472">Membrane</keyword>
<feature type="transmembrane region" description="Helical" evidence="11">
    <location>
        <begin position="37"/>
        <end position="56"/>
    </location>
</feature>
<proteinExistence type="inferred from homology"/>
<evidence type="ECO:0000313" key="14">
    <source>
        <dbReference type="Proteomes" id="UP000192596"/>
    </source>
</evidence>
<evidence type="ECO:0000256" key="10">
    <source>
        <dbReference type="ARBA" id="ARBA00049729"/>
    </source>
</evidence>
<dbReference type="OrthoDB" id="271604at2759"/>
<evidence type="ECO:0000256" key="2">
    <source>
        <dbReference type="ARBA" id="ARBA00006897"/>
    </source>
</evidence>
<evidence type="ECO:0000256" key="5">
    <source>
        <dbReference type="ARBA" id="ARBA00022801"/>
    </source>
</evidence>
<evidence type="ECO:0000256" key="6">
    <source>
        <dbReference type="ARBA" id="ARBA00022824"/>
    </source>
</evidence>
<keyword evidence="3" id="KW-0645">Protease</keyword>
<dbReference type="EMBL" id="NAJO01000037">
    <property type="protein sequence ID" value="OQN99914.1"/>
    <property type="molecule type" value="Genomic_DNA"/>
</dbReference>
<dbReference type="PANTHER" id="PTHR13046:SF0">
    <property type="entry name" value="CAAX PRENYL PROTEASE 2"/>
    <property type="match status" value="1"/>
</dbReference>
<feature type="transmembrane region" description="Helical" evidence="11">
    <location>
        <begin position="77"/>
        <end position="100"/>
    </location>
</feature>
<evidence type="ECO:0000256" key="7">
    <source>
        <dbReference type="ARBA" id="ARBA00022989"/>
    </source>
</evidence>
<organism evidence="13 14">
    <name type="scientific">Cryoendolithus antarcticus</name>
    <dbReference type="NCBI Taxonomy" id="1507870"/>
    <lineage>
        <taxon>Eukaryota</taxon>
        <taxon>Fungi</taxon>
        <taxon>Dikarya</taxon>
        <taxon>Ascomycota</taxon>
        <taxon>Pezizomycotina</taxon>
        <taxon>Dothideomycetes</taxon>
        <taxon>Dothideomycetidae</taxon>
        <taxon>Cladosporiales</taxon>
        <taxon>Cladosporiaceae</taxon>
        <taxon>Cryoendolithus</taxon>
    </lineage>
</organism>
<dbReference type="Pfam" id="PF02517">
    <property type="entry name" value="Rce1-like"/>
    <property type="match status" value="1"/>
</dbReference>
<gene>
    <name evidence="13" type="ORF">B0A48_14119</name>
</gene>
<dbReference type="InterPro" id="IPR003675">
    <property type="entry name" value="Rce1/LyrA-like_dom"/>
</dbReference>
<evidence type="ECO:0000256" key="4">
    <source>
        <dbReference type="ARBA" id="ARBA00022692"/>
    </source>
</evidence>
<sequence length="387" mass="42833">MSPLPTDLYDRSSKLFAKLKGYYTHGAELPPLISQRTAFVCAVLYTILFVAPYYLSPKLRSTAANSRDAPSVIQARTRAAGLTCLASTVITVYLLAIHGHATPHDALRLLGLWPVQATDIAKVIGLVMILFVGPLYASLVVESGWRQLTFREAKDTLFDSWTGYRNLVVAPASEEIVFRSLVIPLFILAKMPPKQIVFLTPLIFGLAHVHHMADFCRTHTPAGRTLPTMGVFLQALLRAAFQFCYTSLFGFFTAFAFLRTGNLYAIILAHSFCNFMGFPQLWGRLESVDEGYTHVAPNVTQGKRDEGVGHAQWDESPAGGVKVGNSLMQPEDERSERARTATAVVSTRLGLGWTVVYYVLILAGAYGFYRLLFPLTESRNALVVFSR</sequence>
<dbReference type="STRING" id="1507870.A0A1V8SL74"/>
<name>A0A1V8SL74_9PEZI</name>
<evidence type="ECO:0000256" key="3">
    <source>
        <dbReference type="ARBA" id="ARBA00022670"/>
    </source>
</evidence>
<keyword evidence="7 11" id="KW-1133">Transmembrane helix</keyword>
<comment type="similarity">
    <text evidence="2">Belongs to the peptidase U48 family.</text>
</comment>